<sequence length="154" mass="16749">MTLFCDLWQPTASMCNDGAVICFFLVMNCREPAAAQPEEAVWSSQRRVTSAISAIARQLALPTRPGHRVRAQPRPSVHCPVSTAHMFRASWSGLGLSSSSSSASETPTDPSRWFRHLGRDGPKQAAPPVPVPPPTPRPAVPRGMPWRLVGGWVD</sequence>
<dbReference type="AlphaFoldDB" id="A0AAE0MGK1"/>
<evidence type="ECO:0000313" key="3">
    <source>
        <dbReference type="Proteomes" id="UP001286456"/>
    </source>
</evidence>
<name>A0AAE0MGK1_9PEZI</name>
<feature type="compositionally biased region" description="Pro residues" evidence="1">
    <location>
        <begin position="125"/>
        <end position="139"/>
    </location>
</feature>
<feature type="compositionally biased region" description="Low complexity" evidence="1">
    <location>
        <begin position="93"/>
        <end position="104"/>
    </location>
</feature>
<evidence type="ECO:0000313" key="2">
    <source>
        <dbReference type="EMBL" id="KAK3331786.1"/>
    </source>
</evidence>
<protein>
    <submittedName>
        <fullName evidence="2">Uncharacterized protein</fullName>
    </submittedName>
</protein>
<comment type="caution">
    <text evidence="2">The sequence shown here is derived from an EMBL/GenBank/DDBJ whole genome shotgun (WGS) entry which is preliminary data.</text>
</comment>
<accession>A0AAE0MGK1</accession>
<feature type="region of interest" description="Disordered" evidence="1">
    <location>
        <begin position="93"/>
        <end position="143"/>
    </location>
</feature>
<reference evidence="2" key="1">
    <citation type="journal article" date="2023" name="Mol. Phylogenet. Evol.">
        <title>Genome-scale phylogeny and comparative genomics of the fungal order Sordariales.</title>
        <authorList>
            <person name="Hensen N."/>
            <person name="Bonometti L."/>
            <person name="Westerberg I."/>
            <person name="Brannstrom I.O."/>
            <person name="Guillou S."/>
            <person name="Cros-Aarteil S."/>
            <person name="Calhoun S."/>
            <person name="Haridas S."/>
            <person name="Kuo A."/>
            <person name="Mondo S."/>
            <person name="Pangilinan J."/>
            <person name="Riley R."/>
            <person name="LaButti K."/>
            <person name="Andreopoulos B."/>
            <person name="Lipzen A."/>
            <person name="Chen C."/>
            <person name="Yan M."/>
            <person name="Daum C."/>
            <person name="Ng V."/>
            <person name="Clum A."/>
            <person name="Steindorff A."/>
            <person name="Ohm R.A."/>
            <person name="Martin F."/>
            <person name="Silar P."/>
            <person name="Natvig D.O."/>
            <person name="Lalanne C."/>
            <person name="Gautier V."/>
            <person name="Ament-Velasquez S.L."/>
            <person name="Kruys A."/>
            <person name="Hutchinson M.I."/>
            <person name="Powell A.J."/>
            <person name="Barry K."/>
            <person name="Miller A.N."/>
            <person name="Grigoriev I.V."/>
            <person name="Debuchy R."/>
            <person name="Gladieux P."/>
            <person name="Hiltunen Thoren M."/>
            <person name="Johannesson H."/>
        </authorList>
    </citation>
    <scope>NUCLEOTIDE SEQUENCE</scope>
    <source>
        <strain evidence="2">SMH4131-1</strain>
    </source>
</reference>
<keyword evidence="3" id="KW-1185">Reference proteome</keyword>
<reference evidence="2" key="2">
    <citation type="submission" date="2023-06" db="EMBL/GenBank/DDBJ databases">
        <authorList>
            <consortium name="Lawrence Berkeley National Laboratory"/>
            <person name="Haridas S."/>
            <person name="Hensen N."/>
            <person name="Bonometti L."/>
            <person name="Westerberg I."/>
            <person name="Brannstrom I.O."/>
            <person name="Guillou S."/>
            <person name="Cros-Aarteil S."/>
            <person name="Calhoun S."/>
            <person name="Kuo A."/>
            <person name="Mondo S."/>
            <person name="Pangilinan J."/>
            <person name="Riley R."/>
            <person name="Labutti K."/>
            <person name="Andreopoulos B."/>
            <person name="Lipzen A."/>
            <person name="Chen C."/>
            <person name="Yanf M."/>
            <person name="Daum C."/>
            <person name="Ng V."/>
            <person name="Clum A."/>
            <person name="Steindorff A."/>
            <person name="Ohm R."/>
            <person name="Martin F."/>
            <person name="Silar P."/>
            <person name="Natvig D."/>
            <person name="Lalanne C."/>
            <person name="Gautier V."/>
            <person name="Ament-Velasquez S.L."/>
            <person name="Kruys A."/>
            <person name="Hutchinson M.I."/>
            <person name="Powell A.J."/>
            <person name="Barry K."/>
            <person name="Miller A.N."/>
            <person name="Grigoriev I.V."/>
            <person name="Debuchy R."/>
            <person name="Gladieux P."/>
            <person name="Thoren M.H."/>
            <person name="Johannesson H."/>
        </authorList>
    </citation>
    <scope>NUCLEOTIDE SEQUENCE</scope>
    <source>
        <strain evidence="2">SMH4131-1</strain>
    </source>
</reference>
<dbReference type="Proteomes" id="UP001286456">
    <property type="component" value="Unassembled WGS sequence"/>
</dbReference>
<dbReference type="EMBL" id="JAUEPO010000002">
    <property type="protein sequence ID" value="KAK3331786.1"/>
    <property type="molecule type" value="Genomic_DNA"/>
</dbReference>
<organism evidence="2 3">
    <name type="scientific">Cercophora scortea</name>
    <dbReference type="NCBI Taxonomy" id="314031"/>
    <lineage>
        <taxon>Eukaryota</taxon>
        <taxon>Fungi</taxon>
        <taxon>Dikarya</taxon>
        <taxon>Ascomycota</taxon>
        <taxon>Pezizomycotina</taxon>
        <taxon>Sordariomycetes</taxon>
        <taxon>Sordariomycetidae</taxon>
        <taxon>Sordariales</taxon>
        <taxon>Lasiosphaeriaceae</taxon>
        <taxon>Cercophora</taxon>
    </lineage>
</organism>
<evidence type="ECO:0000256" key="1">
    <source>
        <dbReference type="SAM" id="MobiDB-lite"/>
    </source>
</evidence>
<proteinExistence type="predicted"/>
<gene>
    <name evidence="2" type="ORF">B0T19DRAFT_86576</name>
</gene>